<dbReference type="GeneID" id="81359226"/>
<evidence type="ECO:0000313" key="10">
    <source>
        <dbReference type="Proteomes" id="UP001149074"/>
    </source>
</evidence>
<evidence type="ECO:0000256" key="5">
    <source>
        <dbReference type="ARBA" id="ARBA00022989"/>
    </source>
</evidence>
<dbReference type="PANTHER" id="PTHR23501">
    <property type="entry name" value="MAJOR FACILITATOR SUPERFAMILY"/>
    <property type="match status" value="1"/>
</dbReference>
<keyword evidence="6 7" id="KW-0472">Membrane</keyword>
<dbReference type="InterPro" id="IPR011701">
    <property type="entry name" value="MFS"/>
</dbReference>
<feature type="domain" description="Major facilitator superfamily (MFS) profile" evidence="8">
    <location>
        <begin position="71"/>
        <end position="568"/>
    </location>
</feature>
<dbReference type="Pfam" id="PF07690">
    <property type="entry name" value="MFS_1"/>
    <property type="match status" value="1"/>
</dbReference>
<feature type="transmembrane region" description="Helical" evidence="7">
    <location>
        <begin position="546"/>
        <end position="563"/>
    </location>
</feature>
<comment type="subcellular location">
    <subcellularLocation>
        <location evidence="1">Membrane</location>
        <topology evidence="1">Multi-pass membrane protein</topology>
    </subcellularLocation>
</comment>
<feature type="transmembrane region" description="Helical" evidence="7">
    <location>
        <begin position="339"/>
        <end position="359"/>
    </location>
</feature>
<feature type="transmembrane region" description="Helical" evidence="7">
    <location>
        <begin position="66"/>
        <end position="84"/>
    </location>
</feature>
<gene>
    <name evidence="9" type="ORF">N7532_007755</name>
</gene>
<evidence type="ECO:0000256" key="3">
    <source>
        <dbReference type="ARBA" id="ARBA00022448"/>
    </source>
</evidence>
<feature type="transmembrane region" description="Helical" evidence="7">
    <location>
        <begin position="264"/>
        <end position="286"/>
    </location>
</feature>
<keyword evidence="3" id="KW-0813">Transport</keyword>
<dbReference type="PROSITE" id="PS50850">
    <property type="entry name" value="MFS"/>
    <property type="match status" value="1"/>
</dbReference>
<dbReference type="AlphaFoldDB" id="A0A9W9K1C8"/>
<reference evidence="9" key="2">
    <citation type="journal article" date="2023" name="IMA Fungus">
        <title>Comparative genomic study of the Penicillium genus elucidates a diverse pangenome and 15 lateral gene transfer events.</title>
        <authorList>
            <person name="Petersen C."/>
            <person name="Sorensen T."/>
            <person name="Nielsen M.R."/>
            <person name="Sondergaard T.E."/>
            <person name="Sorensen J.L."/>
            <person name="Fitzpatrick D.A."/>
            <person name="Frisvad J.C."/>
            <person name="Nielsen K.L."/>
        </authorList>
    </citation>
    <scope>NUCLEOTIDE SEQUENCE</scope>
    <source>
        <strain evidence="9">IBT 30761</strain>
    </source>
</reference>
<proteinExistence type="inferred from homology"/>
<keyword evidence="4 7" id="KW-0812">Transmembrane</keyword>
<name>A0A9W9K1C8_9EURO</name>
<feature type="transmembrane region" description="Helical" evidence="7">
    <location>
        <begin position="136"/>
        <end position="155"/>
    </location>
</feature>
<dbReference type="Gene3D" id="1.20.1250.20">
    <property type="entry name" value="MFS general substrate transporter like domains"/>
    <property type="match status" value="1"/>
</dbReference>
<reference evidence="9" key="1">
    <citation type="submission" date="2022-11" db="EMBL/GenBank/DDBJ databases">
        <authorList>
            <person name="Petersen C."/>
        </authorList>
    </citation>
    <scope>NUCLEOTIDE SEQUENCE</scope>
    <source>
        <strain evidence="9">IBT 30761</strain>
    </source>
</reference>
<dbReference type="RefSeq" id="XP_056471053.1">
    <property type="nucleotide sequence ID" value="XM_056620247.1"/>
</dbReference>
<feature type="transmembrane region" description="Helical" evidence="7">
    <location>
        <begin position="194"/>
        <end position="217"/>
    </location>
</feature>
<evidence type="ECO:0000256" key="4">
    <source>
        <dbReference type="ARBA" id="ARBA00022692"/>
    </source>
</evidence>
<feature type="transmembrane region" description="Helical" evidence="7">
    <location>
        <begin position="223"/>
        <end position="244"/>
    </location>
</feature>
<dbReference type="EMBL" id="JAPQKI010000009">
    <property type="protein sequence ID" value="KAJ5089071.1"/>
    <property type="molecule type" value="Genomic_DNA"/>
</dbReference>
<feature type="transmembrane region" description="Helical" evidence="7">
    <location>
        <begin position="298"/>
        <end position="319"/>
    </location>
</feature>
<sequence length="576" mass="62308">MKIHHLKWLRKAHDRLRNKEAPTVTELTEMPTKDEAPAPVDTENNNPNIEDVDYVQENIRASCNTGMWCLIVLTMLASLFLFALDNTIVADIQAPIIARLSQVEKLVWLGVAFTLSGSATIAIWGKFYGIFSTKYLYLSSVFLFEVGSTVCGSAQTMNAMVVGRAIAGIGGAGMYLGCLTLLTITTSIRERPKYMSYTGITWGLGTVLGPVVGGAFAQNRHATWRWAFYINLVIGAAFALLWLWKLPRGDPQKNKTFWQKIQQIDFLGMVLNIGALVALIMAINFGGNLYAWSSGSEIALWVAGGVVLLLFALQQGFAFGTTKELRIFPADLLRKPLMWNLFTLMCCAATCVFVPTYYIPLYFQFVRGDTPLQAAVGLLPFIIPMVFMGLSNGAAMAKTGLYMPWYLGGGIFTAVGGGLMKIVDTIGENTATSKVYGFSALIGIGAGMFIQTGFSVAQAKAIGRESDASSFIALAQNIGITIALAISGTVFQNQALEKLQVLLPGQNREALRGALVGAGSGQLKQLPADVRKAAIHEIVNAMGHNYWLVVAAGCVAVAGALFMKPERIFVRSTAMG</sequence>
<feature type="transmembrane region" description="Helical" evidence="7">
    <location>
        <begin position="402"/>
        <end position="423"/>
    </location>
</feature>
<evidence type="ECO:0000256" key="1">
    <source>
        <dbReference type="ARBA" id="ARBA00004141"/>
    </source>
</evidence>
<dbReference type="Proteomes" id="UP001149074">
    <property type="component" value="Unassembled WGS sequence"/>
</dbReference>
<comment type="caution">
    <text evidence="9">The sequence shown here is derived from an EMBL/GenBank/DDBJ whole genome shotgun (WGS) entry which is preliminary data.</text>
</comment>
<feature type="transmembrane region" description="Helical" evidence="7">
    <location>
        <begin position="435"/>
        <end position="459"/>
    </location>
</feature>
<dbReference type="GO" id="GO:0022857">
    <property type="term" value="F:transmembrane transporter activity"/>
    <property type="evidence" value="ECO:0007669"/>
    <property type="project" value="InterPro"/>
</dbReference>
<evidence type="ECO:0000256" key="7">
    <source>
        <dbReference type="SAM" id="Phobius"/>
    </source>
</evidence>
<dbReference type="OrthoDB" id="10021397at2759"/>
<evidence type="ECO:0000313" key="9">
    <source>
        <dbReference type="EMBL" id="KAJ5089071.1"/>
    </source>
</evidence>
<feature type="transmembrane region" description="Helical" evidence="7">
    <location>
        <begin position="471"/>
        <end position="491"/>
    </location>
</feature>
<evidence type="ECO:0000256" key="2">
    <source>
        <dbReference type="ARBA" id="ARBA00007520"/>
    </source>
</evidence>
<organism evidence="9 10">
    <name type="scientific">Penicillium argentinense</name>
    <dbReference type="NCBI Taxonomy" id="1131581"/>
    <lineage>
        <taxon>Eukaryota</taxon>
        <taxon>Fungi</taxon>
        <taxon>Dikarya</taxon>
        <taxon>Ascomycota</taxon>
        <taxon>Pezizomycotina</taxon>
        <taxon>Eurotiomycetes</taxon>
        <taxon>Eurotiomycetidae</taxon>
        <taxon>Eurotiales</taxon>
        <taxon>Aspergillaceae</taxon>
        <taxon>Penicillium</taxon>
    </lineage>
</organism>
<keyword evidence="5 7" id="KW-1133">Transmembrane helix</keyword>
<dbReference type="GO" id="GO:0005886">
    <property type="term" value="C:plasma membrane"/>
    <property type="evidence" value="ECO:0007669"/>
    <property type="project" value="TreeGrafter"/>
</dbReference>
<evidence type="ECO:0000256" key="6">
    <source>
        <dbReference type="ARBA" id="ARBA00023136"/>
    </source>
</evidence>
<accession>A0A9W9K1C8</accession>
<keyword evidence="10" id="KW-1185">Reference proteome</keyword>
<comment type="similarity">
    <text evidence="2">Belongs to the major facilitator superfamily. TCR/Tet family.</text>
</comment>
<feature type="transmembrane region" description="Helical" evidence="7">
    <location>
        <begin position="161"/>
        <end position="182"/>
    </location>
</feature>
<dbReference type="PANTHER" id="PTHR23501:SF12">
    <property type="entry name" value="MAJOR FACILITATOR SUPERFAMILY (MFS) PROFILE DOMAIN-CONTAINING PROTEIN-RELATED"/>
    <property type="match status" value="1"/>
</dbReference>
<dbReference type="InterPro" id="IPR036259">
    <property type="entry name" value="MFS_trans_sf"/>
</dbReference>
<evidence type="ECO:0000259" key="8">
    <source>
        <dbReference type="PROSITE" id="PS50850"/>
    </source>
</evidence>
<feature type="transmembrane region" description="Helical" evidence="7">
    <location>
        <begin position="371"/>
        <end position="390"/>
    </location>
</feature>
<dbReference type="SUPFAM" id="SSF103473">
    <property type="entry name" value="MFS general substrate transporter"/>
    <property type="match status" value="1"/>
</dbReference>
<feature type="transmembrane region" description="Helical" evidence="7">
    <location>
        <begin position="106"/>
        <end position="124"/>
    </location>
</feature>
<dbReference type="InterPro" id="IPR020846">
    <property type="entry name" value="MFS_dom"/>
</dbReference>
<protein>
    <submittedName>
        <fullName evidence="9">Major facilitator superfamily transporter</fullName>
    </submittedName>
</protein>